<reference evidence="2" key="1">
    <citation type="submission" date="2019-03" db="EMBL/GenBank/DDBJ databases">
        <title>WGS assembly of Setaria viridis.</title>
        <authorList>
            <person name="Huang P."/>
            <person name="Jenkins J."/>
            <person name="Grimwood J."/>
            <person name="Barry K."/>
            <person name="Healey A."/>
            <person name="Mamidi S."/>
            <person name="Sreedasyam A."/>
            <person name="Shu S."/>
            <person name="Feldman M."/>
            <person name="Wu J."/>
            <person name="Yu Y."/>
            <person name="Chen C."/>
            <person name="Johnson J."/>
            <person name="Rokhsar D."/>
            <person name="Baxter I."/>
            <person name="Schmutz J."/>
            <person name="Brutnell T."/>
            <person name="Kellogg E."/>
        </authorList>
    </citation>
    <scope>NUCLEOTIDE SEQUENCE [LARGE SCALE GENOMIC DNA]</scope>
</reference>
<dbReference type="Gramene" id="TKV92664">
    <property type="protein sequence ID" value="TKV92664"/>
    <property type="gene ID" value="SEVIR_9G174700v2"/>
</dbReference>
<feature type="region of interest" description="Disordered" evidence="1">
    <location>
        <begin position="259"/>
        <end position="320"/>
    </location>
</feature>
<sequence length="400" mass="44099">MPSTHFIAQCRRPTRCFRCHGFWHLARDCKRPRSPLQPGRTHARPGAGSPARPQRGGLALPHRNANLPRPPLREGPSDSRPTEEVCFLSRDAAMDAEEGRLRLSLLAAAPGAPPDVPIDGLRRAIAELPVAGHDNFNIKRYWPESFLLRFFFRPWTRLVRADTRTLQFCVTLELDGAPAHAWSARTARKLLSKSCCVERVEHVEEERTDMRKLKVQAWTDDPSRIPRKRVFGNLPPYLRQKKALVYDVVVRLRHIADFRSRSPSPEPSPPSSDGDSGHDRDPDRVRFRGVASVPPPSRMVPRAGAAPPPNPTGDSPAGMKTSQRLLTRVPRAGNGAGLFGSALPCFYQASYQAAAVAPSPMGESQRPGRGKTNRLASVAGGRGEEKPPAPAERRAAALMP</sequence>
<keyword evidence="3" id="KW-1185">Reference proteome</keyword>
<organism evidence="2 3">
    <name type="scientific">Setaria viridis</name>
    <name type="common">Green bristlegrass</name>
    <name type="synonym">Setaria italica subsp. viridis</name>
    <dbReference type="NCBI Taxonomy" id="4556"/>
    <lineage>
        <taxon>Eukaryota</taxon>
        <taxon>Viridiplantae</taxon>
        <taxon>Streptophyta</taxon>
        <taxon>Embryophyta</taxon>
        <taxon>Tracheophyta</taxon>
        <taxon>Spermatophyta</taxon>
        <taxon>Magnoliopsida</taxon>
        <taxon>Liliopsida</taxon>
        <taxon>Poales</taxon>
        <taxon>Poaceae</taxon>
        <taxon>PACMAD clade</taxon>
        <taxon>Panicoideae</taxon>
        <taxon>Panicodae</taxon>
        <taxon>Paniceae</taxon>
        <taxon>Cenchrinae</taxon>
        <taxon>Setaria</taxon>
    </lineage>
</organism>
<accession>A0A4U6SWH6</accession>
<dbReference type="EMBL" id="CM016560">
    <property type="protein sequence ID" value="TKV92664.1"/>
    <property type="molecule type" value="Genomic_DNA"/>
</dbReference>
<evidence type="ECO:0008006" key="4">
    <source>
        <dbReference type="Google" id="ProtNLM"/>
    </source>
</evidence>
<feature type="compositionally biased region" description="Basic and acidic residues" evidence="1">
    <location>
        <begin position="275"/>
        <end position="286"/>
    </location>
</feature>
<dbReference type="PANTHER" id="PTHR33087">
    <property type="entry name" value="OS07G0539200 PROTEIN"/>
    <property type="match status" value="1"/>
</dbReference>
<dbReference type="InterPro" id="IPR053253">
    <property type="entry name" value="Sex_diff_modulator"/>
</dbReference>
<protein>
    <recommendedName>
        <fullName evidence="4">CCHC-type domain-containing protein</fullName>
    </recommendedName>
</protein>
<feature type="compositionally biased region" description="Basic and acidic residues" evidence="1">
    <location>
        <begin position="382"/>
        <end position="400"/>
    </location>
</feature>
<name>A0A4U6SWH6_SETVI</name>
<evidence type="ECO:0000256" key="1">
    <source>
        <dbReference type="SAM" id="MobiDB-lite"/>
    </source>
</evidence>
<dbReference type="PANTHER" id="PTHR33087:SF31">
    <property type="entry name" value="OS06G0482850 PROTEIN"/>
    <property type="match status" value="1"/>
</dbReference>
<feature type="compositionally biased region" description="Basic and acidic residues" evidence="1">
    <location>
        <begin position="71"/>
        <end position="83"/>
    </location>
</feature>
<dbReference type="AlphaFoldDB" id="A0A4U6SWH6"/>
<feature type="region of interest" description="Disordered" evidence="1">
    <location>
        <begin position="358"/>
        <end position="400"/>
    </location>
</feature>
<gene>
    <name evidence="2" type="ORF">SEVIR_9G174700v2</name>
</gene>
<dbReference type="Proteomes" id="UP000298652">
    <property type="component" value="Chromosome 9"/>
</dbReference>
<proteinExistence type="predicted"/>
<feature type="region of interest" description="Disordered" evidence="1">
    <location>
        <begin position="30"/>
        <end position="83"/>
    </location>
</feature>
<evidence type="ECO:0000313" key="3">
    <source>
        <dbReference type="Proteomes" id="UP000298652"/>
    </source>
</evidence>
<evidence type="ECO:0000313" key="2">
    <source>
        <dbReference type="EMBL" id="TKV92664.1"/>
    </source>
</evidence>